<comment type="caution">
    <text evidence="1">The sequence shown here is derived from an EMBL/GenBank/DDBJ whole genome shotgun (WGS) entry which is preliminary data.</text>
</comment>
<dbReference type="Proteomes" id="UP001152519">
    <property type="component" value="Unassembled WGS sequence"/>
</dbReference>
<dbReference type="AlphaFoldDB" id="A0A9W4DZP8"/>
<dbReference type="EMBL" id="CAJSLV010000112">
    <property type="protein sequence ID" value="CAG6398814.1"/>
    <property type="molecule type" value="Genomic_DNA"/>
</dbReference>
<sequence>MCPMRDLLRGGVGTYLGYAPSGARTFTAAPRNHPVEPGGAQVWALHAPSRAPRSMQHPWSIAMEYDGSACWSDCRSIMLCEVGVTHGDPGQA</sequence>
<name>A0A9W4DZP8_9ACTN</name>
<evidence type="ECO:0000313" key="2">
    <source>
        <dbReference type="Proteomes" id="UP001152519"/>
    </source>
</evidence>
<protein>
    <submittedName>
        <fullName evidence="1">Uncharacterized protein</fullName>
    </submittedName>
</protein>
<proteinExistence type="predicted"/>
<organism evidence="1 2">
    <name type="scientific">Actinacidiphila cocklensis</name>
    <dbReference type="NCBI Taxonomy" id="887465"/>
    <lineage>
        <taxon>Bacteria</taxon>
        <taxon>Bacillati</taxon>
        <taxon>Actinomycetota</taxon>
        <taxon>Actinomycetes</taxon>
        <taxon>Kitasatosporales</taxon>
        <taxon>Streptomycetaceae</taxon>
        <taxon>Actinacidiphila</taxon>
    </lineage>
</organism>
<reference evidence="1" key="1">
    <citation type="submission" date="2021-05" db="EMBL/GenBank/DDBJ databases">
        <authorList>
            <person name="Arsene-Ploetze F."/>
        </authorList>
    </citation>
    <scope>NUCLEOTIDE SEQUENCE</scope>
    <source>
        <strain evidence="1">DSM 42138</strain>
    </source>
</reference>
<gene>
    <name evidence="1" type="ORF">SCOCK_780010</name>
</gene>
<accession>A0A9W4DZP8</accession>
<keyword evidence="2" id="KW-1185">Reference proteome</keyword>
<evidence type="ECO:0000313" key="1">
    <source>
        <dbReference type="EMBL" id="CAG6398814.1"/>
    </source>
</evidence>